<dbReference type="EMBL" id="CM055095">
    <property type="protein sequence ID" value="KAJ7558456.1"/>
    <property type="molecule type" value="Genomic_DNA"/>
</dbReference>
<sequence>MAGLLLRPVSSKACPSFYFSPILLRTRSGSVSARWVCEGRKHSLKWNCGGLLLRLHGTLGSNELFNACSTAGRLGRVVAVKLDSGQTQQGNVIDAVKGCESILLDVEGMMCGGCVARVRSLLLSDPRVDSAAVNMLTETAAVRLLPPATSAPREVLTVADELSAHLTRCGFPSKPRQAKMADGYAETKRQQMAKKKQESLKKSSSRVLIAWTLVALCCGTHATHFLHSLGFHSLVHGPLFEVLHNPYWKCAVALVTLLGPARDLVADGVGAFMRRSPNMNSLVGLGALAAFSISAISLADPGLNWDASFFDEPVMLLAFVLLGRTLEERARLEASSDMKELLSLVPSKSRLVVVENNEAGTQPAGSILIDKKFVTDVDTEQLRRGDCVLVLPGEIIPVDGVVVAGRSSVDESMLTGEPLLVTKTKDLAVSAGTVNWEGPIHVQATATGALSSITSIIQMVEEAQSREAPVQRLADSIAGPFALTIMALSGATFSFWYFLGTKIFPDVLLNDAAGPEGSALLLSLKLAIDVLVVACPCALGLATPTAVLVGTSLGAKRGLLLRGGDVLERLANVDTVLFDKTGTLTTGSPTVAAVSALDGYDELSVLHLAAAVEKHSSHPIASAILKHAEALKLDPLLSEGQLSEPGYGALAYINGEIVAIGLHEWVNSCCIKRSKQEHMDVATYPGNDFNKDLLENLYKKDLMRKMDSSCLDHSKTVVYVGMEEIGIIGAIVLTDSIRSEANETVSRLQEMGIKAMILSGDREEAVASISQHLGLGTDSWRAGLRPSSKTDVIASLQGQGSKVAMVGDGVNDAPALACADVGMAMKNQARLDAASDAASVVLLGNRLSQVIEAIDLAKATMQKVYQNLAWAFAYNVVSVPLAAGVLLPGLDYALSPSVAGGMMALSSIFVVTNSLFLRLHLDKSP</sequence>
<evidence type="ECO:0000313" key="1">
    <source>
        <dbReference type="EMBL" id="KAJ7558456.1"/>
    </source>
</evidence>
<keyword evidence="2" id="KW-1185">Reference proteome</keyword>
<name>A0ACC2DW41_DIPCM</name>
<gene>
    <name evidence="1" type="ORF">O6H91_04G040200</name>
</gene>
<organism evidence="1 2">
    <name type="scientific">Diphasiastrum complanatum</name>
    <name type="common">Issler's clubmoss</name>
    <name type="synonym">Lycopodium complanatum</name>
    <dbReference type="NCBI Taxonomy" id="34168"/>
    <lineage>
        <taxon>Eukaryota</taxon>
        <taxon>Viridiplantae</taxon>
        <taxon>Streptophyta</taxon>
        <taxon>Embryophyta</taxon>
        <taxon>Tracheophyta</taxon>
        <taxon>Lycopodiopsida</taxon>
        <taxon>Lycopodiales</taxon>
        <taxon>Lycopodiaceae</taxon>
        <taxon>Lycopodioideae</taxon>
        <taxon>Diphasiastrum</taxon>
    </lineage>
</organism>
<protein>
    <submittedName>
        <fullName evidence="1">Uncharacterized protein</fullName>
    </submittedName>
</protein>
<reference evidence="2" key="1">
    <citation type="journal article" date="2024" name="Proc. Natl. Acad. Sci. U.S.A.">
        <title>Extraordinary preservation of gene collinearity over three hundred million years revealed in homosporous lycophytes.</title>
        <authorList>
            <person name="Li C."/>
            <person name="Wickell D."/>
            <person name="Kuo L.Y."/>
            <person name="Chen X."/>
            <person name="Nie B."/>
            <person name="Liao X."/>
            <person name="Peng D."/>
            <person name="Ji J."/>
            <person name="Jenkins J."/>
            <person name="Williams M."/>
            <person name="Shu S."/>
            <person name="Plott C."/>
            <person name="Barry K."/>
            <person name="Rajasekar S."/>
            <person name="Grimwood J."/>
            <person name="Han X."/>
            <person name="Sun S."/>
            <person name="Hou Z."/>
            <person name="He W."/>
            <person name="Dai G."/>
            <person name="Sun C."/>
            <person name="Schmutz J."/>
            <person name="Leebens-Mack J.H."/>
            <person name="Li F.W."/>
            <person name="Wang L."/>
        </authorList>
    </citation>
    <scope>NUCLEOTIDE SEQUENCE [LARGE SCALE GENOMIC DNA]</scope>
    <source>
        <strain evidence="2">cv. PW_Plant_1</strain>
    </source>
</reference>
<evidence type="ECO:0000313" key="2">
    <source>
        <dbReference type="Proteomes" id="UP001162992"/>
    </source>
</evidence>
<proteinExistence type="predicted"/>
<accession>A0ACC2DW41</accession>
<comment type="caution">
    <text evidence="1">The sequence shown here is derived from an EMBL/GenBank/DDBJ whole genome shotgun (WGS) entry which is preliminary data.</text>
</comment>
<dbReference type="Proteomes" id="UP001162992">
    <property type="component" value="Chromosome 4"/>
</dbReference>